<organism evidence="1 2">
    <name type="scientific">Candidatus Magnetoglobus multicellularis str. Araruama</name>
    <dbReference type="NCBI Taxonomy" id="890399"/>
    <lineage>
        <taxon>Bacteria</taxon>
        <taxon>Pseudomonadati</taxon>
        <taxon>Thermodesulfobacteriota</taxon>
        <taxon>Desulfobacteria</taxon>
        <taxon>Desulfobacterales</taxon>
        <taxon>Desulfobacteraceae</taxon>
        <taxon>Candidatus Magnetoglobus</taxon>
    </lineage>
</organism>
<evidence type="ECO:0000313" key="1">
    <source>
        <dbReference type="EMBL" id="ETR66574.1"/>
    </source>
</evidence>
<dbReference type="AlphaFoldDB" id="A0A1V1NVJ4"/>
<name>A0A1V1NVJ4_9BACT</name>
<comment type="caution">
    <text evidence="1">The sequence shown here is derived from an EMBL/GenBank/DDBJ whole genome shotgun (WGS) entry which is preliminary data.</text>
</comment>
<evidence type="ECO:0000313" key="2">
    <source>
        <dbReference type="Proteomes" id="UP000189670"/>
    </source>
</evidence>
<dbReference type="EMBL" id="ATBP01001892">
    <property type="protein sequence ID" value="ETR66574.1"/>
    <property type="molecule type" value="Genomic_DNA"/>
</dbReference>
<sequence>MNKIFTEESNVKAELDKVKIKLSRLVKSQDSNRVEDRVIKRINGWGVQFKYPYYRIFKKINGKVKWFYIGKKFSNELSLCKIEKFFKDTENNISNN</sequence>
<reference evidence="2" key="1">
    <citation type="submission" date="2012-11" db="EMBL/GenBank/DDBJ databases">
        <authorList>
            <person name="Lucero-Rivera Y.E."/>
            <person name="Tovar-Ramirez D."/>
        </authorList>
    </citation>
    <scope>NUCLEOTIDE SEQUENCE [LARGE SCALE GENOMIC DNA]</scope>
    <source>
        <strain evidence="2">Araruama</strain>
    </source>
</reference>
<protein>
    <submittedName>
        <fullName evidence="1">Uncharacterized protein</fullName>
    </submittedName>
</protein>
<proteinExistence type="predicted"/>
<dbReference type="Proteomes" id="UP000189670">
    <property type="component" value="Unassembled WGS sequence"/>
</dbReference>
<accession>A0A1V1NVJ4</accession>
<gene>
    <name evidence="1" type="ORF">OMM_12626</name>
</gene>